<dbReference type="EMBL" id="QDHA01000026">
    <property type="protein sequence ID" value="RCJ08284.1"/>
    <property type="molecule type" value="Genomic_DNA"/>
</dbReference>
<protein>
    <submittedName>
        <fullName evidence="1">DUF1488 domain-containing protein</fullName>
    </submittedName>
</protein>
<proteinExistence type="predicted"/>
<reference evidence="1 2" key="1">
    <citation type="submission" date="2018-04" db="EMBL/GenBank/DDBJ databases">
        <title>Cupriavidus necator CR12 genome sequencing and assembly.</title>
        <authorList>
            <person name="Ben Fekih I."/>
            <person name="Mazhar H.S."/>
            <person name="Bello S.K."/>
            <person name="Rensing C."/>
        </authorList>
    </citation>
    <scope>NUCLEOTIDE SEQUENCE [LARGE SCALE GENOMIC DNA]</scope>
    <source>
        <strain evidence="1 2">CR12</strain>
    </source>
</reference>
<name>A0A367PL82_CUPNE</name>
<dbReference type="RefSeq" id="WP_114132091.1">
    <property type="nucleotide sequence ID" value="NZ_CP068436.1"/>
</dbReference>
<comment type="caution">
    <text evidence="1">The sequence shown here is derived from an EMBL/GenBank/DDBJ whole genome shotgun (WGS) entry which is preliminary data.</text>
</comment>
<accession>A0A367PL82</accession>
<dbReference type="Gene3D" id="3.30.160.140">
    <property type="entry name" value="Shew3726-like"/>
    <property type="match status" value="1"/>
</dbReference>
<evidence type="ECO:0000313" key="2">
    <source>
        <dbReference type="Proteomes" id="UP000253501"/>
    </source>
</evidence>
<evidence type="ECO:0000313" key="1">
    <source>
        <dbReference type="EMBL" id="RCJ08284.1"/>
    </source>
</evidence>
<gene>
    <name evidence="1" type="ORF">DDK22_11640</name>
</gene>
<dbReference type="Proteomes" id="UP000253501">
    <property type="component" value="Unassembled WGS sequence"/>
</dbReference>
<dbReference type="AlphaFoldDB" id="A0A367PL82"/>
<dbReference type="InterPro" id="IPR036692">
    <property type="entry name" value="Shew3726-like_sf"/>
</dbReference>
<dbReference type="InterPro" id="IPR009962">
    <property type="entry name" value="DUF1488"/>
</dbReference>
<organism evidence="1 2">
    <name type="scientific">Cupriavidus necator</name>
    <name type="common">Alcaligenes eutrophus</name>
    <name type="synonym">Ralstonia eutropha</name>
    <dbReference type="NCBI Taxonomy" id="106590"/>
    <lineage>
        <taxon>Bacteria</taxon>
        <taxon>Pseudomonadati</taxon>
        <taxon>Pseudomonadota</taxon>
        <taxon>Betaproteobacteria</taxon>
        <taxon>Burkholderiales</taxon>
        <taxon>Burkholderiaceae</taxon>
        <taxon>Cupriavidus</taxon>
    </lineage>
</organism>
<dbReference type="SUPFAM" id="SSF160272">
    <property type="entry name" value="Shew3726-like"/>
    <property type="match status" value="1"/>
</dbReference>
<dbReference type="Pfam" id="PF07369">
    <property type="entry name" value="DUF1488"/>
    <property type="match status" value="1"/>
</dbReference>
<sequence>MHKIDFAGEVPDYCPTGPSLQCTAKVDGSAATYEITAEALEDHFGARSYRSEDLLPAFMSNRNDIERVAGALFEMTGARHIVLHSGHFRFAV</sequence>